<gene>
    <name evidence="1" type="ORF">VP01_3090g1</name>
</gene>
<evidence type="ECO:0000313" key="1">
    <source>
        <dbReference type="EMBL" id="KNZ53958.1"/>
    </source>
</evidence>
<comment type="caution">
    <text evidence="1">The sequence shown here is derived from an EMBL/GenBank/DDBJ whole genome shotgun (WGS) entry which is preliminary data.</text>
</comment>
<dbReference type="VEuPathDB" id="FungiDB:VP01_3090g1"/>
<evidence type="ECO:0000313" key="2">
    <source>
        <dbReference type="Proteomes" id="UP000037035"/>
    </source>
</evidence>
<dbReference type="AlphaFoldDB" id="A0A0L6UZK9"/>
<name>A0A0L6UZK9_9BASI</name>
<proteinExistence type="predicted"/>
<dbReference type="OrthoDB" id="10561364at2759"/>
<keyword evidence="2" id="KW-1185">Reference proteome</keyword>
<accession>A0A0L6UZK9</accession>
<reference evidence="1 2" key="1">
    <citation type="submission" date="2015-08" db="EMBL/GenBank/DDBJ databases">
        <title>Next Generation Sequencing and Analysis of the Genome of Puccinia sorghi L Schw, the Causal Agent of Maize Common Rust.</title>
        <authorList>
            <person name="Rochi L."/>
            <person name="Burguener G."/>
            <person name="Darino M."/>
            <person name="Turjanski A."/>
            <person name="Kreff E."/>
            <person name="Dieguez M.J."/>
            <person name="Sacco F."/>
        </authorList>
    </citation>
    <scope>NUCLEOTIDE SEQUENCE [LARGE SCALE GENOMIC DNA]</scope>
    <source>
        <strain evidence="1 2">RO10H11247</strain>
    </source>
</reference>
<dbReference type="EMBL" id="LAVV01008047">
    <property type="protein sequence ID" value="KNZ53958.1"/>
    <property type="molecule type" value="Genomic_DNA"/>
</dbReference>
<protein>
    <submittedName>
        <fullName evidence="1">Uncharacterized protein</fullName>
    </submittedName>
</protein>
<sequence length="169" mass="18557">MYDAIAPSTSSSLRRQAAPYVDIPCHFQSASCATNREKCVCPMELWTAHTSDNNFLPLHVIQRLSDCALGGLFQRCCHCESFILRRWSEVAPEQYICVRSADKTTKLMGKLNSKRQFVPGGNSMAPASGDCSCSGSPAKLRCVEPIKESPLPDKGDVFCSKSEQCTDEA</sequence>
<organism evidence="1 2">
    <name type="scientific">Puccinia sorghi</name>
    <dbReference type="NCBI Taxonomy" id="27349"/>
    <lineage>
        <taxon>Eukaryota</taxon>
        <taxon>Fungi</taxon>
        <taxon>Dikarya</taxon>
        <taxon>Basidiomycota</taxon>
        <taxon>Pucciniomycotina</taxon>
        <taxon>Pucciniomycetes</taxon>
        <taxon>Pucciniales</taxon>
        <taxon>Pucciniaceae</taxon>
        <taxon>Puccinia</taxon>
    </lineage>
</organism>
<dbReference type="Proteomes" id="UP000037035">
    <property type="component" value="Unassembled WGS sequence"/>
</dbReference>